<dbReference type="AlphaFoldDB" id="A0A2H0B5G5"/>
<comment type="caution">
    <text evidence="3">The sequence shown here is derived from an EMBL/GenBank/DDBJ whole genome shotgun (WGS) entry which is preliminary data.</text>
</comment>
<evidence type="ECO:0000259" key="2">
    <source>
        <dbReference type="SMART" id="SM00849"/>
    </source>
</evidence>
<gene>
    <name evidence="3" type="ORF">COX08_03965</name>
</gene>
<evidence type="ECO:0000256" key="1">
    <source>
        <dbReference type="SAM" id="Phobius"/>
    </source>
</evidence>
<name>A0A2H0B5G5_9BACT</name>
<feature type="transmembrane region" description="Helical" evidence="1">
    <location>
        <begin position="7"/>
        <end position="25"/>
    </location>
</feature>
<dbReference type="PANTHER" id="PTHR30619:SF1">
    <property type="entry name" value="RECOMBINATION PROTEIN 2"/>
    <property type="match status" value="1"/>
</dbReference>
<dbReference type="InterPro" id="IPR052159">
    <property type="entry name" value="Competence_DNA_uptake"/>
</dbReference>
<dbReference type="SMART" id="SM00849">
    <property type="entry name" value="Lactamase_B"/>
    <property type="match status" value="1"/>
</dbReference>
<dbReference type="SUPFAM" id="SSF56281">
    <property type="entry name" value="Metallo-hydrolase/oxidoreductase"/>
    <property type="match status" value="1"/>
</dbReference>
<dbReference type="Gene3D" id="3.60.15.10">
    <property type="entry name" value="Ribonuclease Z/Hydroxyacylglutathione hydrolase-like"/>
    <property type="match status" value="1"/>
</dbReference>
<protein>
    <recommendedName>
        <fullName evidence="2">Metallo-beta-lactamase domain-containing protein</fullName>
    </recommendedName>
</protein>
<keyword evidence="1" id="KW-0812">Transmembrane</keyword>
<dbReference type="Proteomes" id="UP000229459">
    <property type="component" value="Unassembled WGS sequence"/>
</dbReference>
<dbReference type="Pfam" id="PF00753">
    <property type="entry name" value="Lactamase_B"/>
    <property type="match status" value="1"/>
</dbReference>
<evidence type="ECO:0000313" key="3">
    <source>
        <dbReference type="EMBL" id="PIP52895.1"/>
    </source>
</evidence>
<reference evidence="3 4" key="1">
    <citation type="submission" date="2017-09" db="EMBL/GenBank/DDBJ databases">
        <title>Depth-based differentiation of microbial function through sediment-hosted aquifers and enrichment of novel symbionts in the deep terrestrial subsurface.</title>
        <authorList>
            <person name="Probst A.J."/>
            <person name="Ladd B."/>
            <person name="Jarett J.K."/>
            <person name="Geller-Mcgrath D.E."/>
            <person name="Sieber C.M."/>
            <person name="Emerson J.B."/>
            <person name="Anantharaman K."/>
            <person name="Thomas B.C."/>
            <person name="Malmstrom R."/>
            <person name="Stieglmeier M."/>
            <person name="Klingl A."/>
            <person name="Woyke T."/>
            <person name="Ryan C.M."/>
            <person name="Banfield J.F."/>
        </authorList>
    </citation>
    <scope>NUCLEOTIDE SEQUENCE [LARGE SCALE GENOMIC DNA]</scope>
    <source>
        <strain evidence="3">CG23_combo_of_CG06-09_8_20_14_all_34_8</strain>
    </source>
</reference>
<keyword evidence="1" id="KW-1133">Transmembrane helix</keyword>
<dbReference type="EMBL" id="PCSR01000094">
    <property type="protein sequence ID" value="PIP52895.1"/>
    <property type="molecule type" value="Genomic_DNA"/>
</dbReference>
<accession>A0A2H0B5G5</accession>
<dbReference type="InterPro" id="IPR035681">
    <property type="entry name" value="ComA-like_MBL"/>
</dbReference>
<keyword evidence="1" id="KW-0472">Membrane</keyword>
<dbReference type="InterPro" id="IPR036866">
    <property type="entry name" value="RibonucZ/Hydroxyglut_hydro"/>
</dbReference>
<proteinExistence type="predicted"/>
<dbReference type="PANTHER" id="PTHR30619">
    <property type="entry name" value="DNA INTERNALIZATION/COMPETENCE PROTEIN COMEC/REC2"/>
    <property type="match status" value="1"/>
</dbReference>
<sequence length="308" mass="34815">MDFKPYSLIYLFVTSTILISFIWFWPDKQVHLVSCDIGQGDAYLVSKGFTQILVDGGKNEQILNCLDQFIPYWDRQIEIVIASHDDHDHVGGLTEVMKRYKVNNLIWNGKDSNSQDWDKIKLEADQQGTKVRKAYEGNLLINKLKLDFIWPQKQPSSNVEDNQASIVTRFSYEDFSVMFTGDIDTLTEEKLVSGSVGLDSTVLKVSHHGSRYATSDKWLELVNPKIALIGVGKNSYGHPSEDVLSKLNSAGVTIYRTDKDGSVEISSDGVDWKLEQDGLCTSNTLSNLIYDFSNKFDIKNIMHLLSTI</sequence>
<evidence type="ECO:0000313" key="4">
    <source>
        <dbReference type="Proteomes" id="UP000229459"/>
    </source>
</evidence>
<organism evidence="3 4">
    <name type="scientific">Candidatus Beckwithbacteria bacterium CG23_combo_of_CG06-09_8_20_14_all_34_8</name>
    <dbReference type="NCBI Taxonomy" id="1974497"/>
    <lineage>
        <taxon>Bacteria</taxon>
        <taxon>Candidatus Beckwithiibacteriota</taxon>
    </lineage>
</organism>
<dbReference type="InterPro" id="IPR001279">
    <property type="entry name" value="Metallo-B-lactamas"/>
</dbReference>
<dbReference type="CDD" id="cd07731">
    <property type="entry name" value="ComA-like_MBL-fold"/>
    <property type="match status" value="1"/>
</dbReference>
<feature type="domain" description="Metallo-beta-lactamase" evidence="2">
    <location>
        <begin position="39"/>
        <end position="233"/>
    </location>
</feature>